<dbReference type="STRING" id="743718.Isova_1264"/>
<organism evidence="4">
    <name type="scientific">Isoptericola variabilis (strain 225)</name>
    <dbReference type="NCBI Taxonomy" id="743718"/>
    <lineage>
        <taxon>Bacteria</taxon>
        <taxon>Bacillati</taxon>
        <taxon>Actinomycetota</taxon>
        <taxon>Actinomycetes</taxon>
        <taxon>Micrococcales</taxon>
        <taxon>Promicromonosporaceae</taxon>
        <taxon>Isoptericola</taxon>
    </lineage>
</organism>
<feature type="transmembrane region" description="Helical" evidence="1">
    <location>
        <begin position="31"/>
        <end position="53"/>
    </location>
</feature>
<evidence type="ECO:0000313" key="3">
    <source>
        <dbReference type="EMBL" id="AEG44033.1"/>
    </source>
</evidence>
<dbReference type="eggNOG" id="COG1388">
    <property type="taxonomic scope" value="Bacteria"/>
</dbReference>
<reference evidence="3 4" key="1">
    <citation type="submission" date="2011-05" db="EMBL/GenBank/DDBJ databases">
        <title>Complete sequence of Isoptericola variabilis 225.</title>
        <authorList>
            <consortium name="US DOE Joint Genome Institute"/>
            <person name="Lucas S."/>
            <person name="Han J."/>
            <person name="Lapidus A."/>
            <person name="Cheng J.-F."/>
            <person name="Goodwin L."/>
            <person name="Pitluck S."/>
            <person name="Peters L."/>
            <person name="Mikhailova N."/>
            <person name="Zeytun A."/>
            <person name="Han C."/>
            <person name="Tapia R."/>
            <person name="Land M."/>
            <person name="Hauser L."/>
            <person name="Kyrpides N."/>
            <person name="Ivanova N."/>
            <person name="Pagani I."/>
            <person name="Siebers A."/>
            <person name="Allgaier M."/>
            <person name="Thelen M."/>
            <person name="Hugenholtz P."/>
            <person name="Gladden J."/>
            <person name="Woyke T."/>
        </authorList>
    </citation>
    <scope>NUCLEOTIDE SEQUENCE [LARGE SCALE GENOMIC DNA]</scope>
    <source>
        <strain evidence="4">225</strain>
    </source>
</reference>
<evidence type="ECO:0000256" key="1">
    <source>
        <dbReference type="SAM" id="Phobius"/>
    </source>
</evidence>
<evidence type="ECO:0000259" key="2">
    <source>
        <dbReference type="PROSITE" id="PS51782"/>
    </source>
</evidence>
<dbReference type="SUPFAM" id="SSF54106">
    <property type="entry name" value="LysM domain"/>
    <property type="match status" value="1"/>
</dbReference>
<dbReference type="Gene3D" id="3.10.350.10">
    <property type="entry name" value="LysM domain"/>
    <property type="match status" value="1"/>
</dbReference>
<keyword evidence="1" id="KW-0812">Transmembrane</keyword>
<keyword evidence="1" id="KW-1133">Transmembrane helix</keyword>
<gene>
    <name evidence="3" type="ordered locus">Isova_1264</name>
</gene>
<dbReference type="CDD" id="cd00118">
    <property type="entry name" value="LysM"/>
    <property type="match status" value="1"/>
</dbReference>
<dbReference type="AlphaFoldDB" id="F6FSG6"/>
<dbReference type="SMART" id="SM00257">
    <property type="entry name" value="LysM"/>
    <property type="match status" value="1"/>
</dbReference>
<feature type="domain" description="LysM" evidence="2">
    <location>
        <begin position="63"/>
        <end position="113"/>
    </location>
</feature>
<dbReference type="HOGENOM" id="CLU_136034_2_0_11"/>
<dbReference type="PROSITE" id="PS51782">
    <property type="entry name" value="LYSM"/>
    <property type="match status" value="1"/>
</dbReference>
<dbReference type="Proteomes" id="UP000009236">
    <property type="component" value="Chromosome"/>
</dbReference>
<dbReference type="RefSeq" id="WP_013838425.1">
    <property type="nucleotide sequence ID" value="NC_015588.1"/>
</dbReference>
<accession>F6FSG6</accession>
<sequence>MAATIPSPGTTSEAYGFLGLGGLRLTPRGRAVVLALAALVSAAFGLAGTQAVASAPPVPVEVRAHTVAPGETLWHLARGTAAAGEDLRDVVAELKALNGMRTSEVEAGQVVLVPAE</sequence>
<keyword evidence="4" id="KW-1185">Reference proteome</keyword>
<protein>
    <submittedName>
        <fullName evidence="3">Peptidoglycan-binding lysin domain protein</fullName>
    </submittedName>
</protein>
<proteinExistence type="predicted"/>
<dbReference type="KEGG" id="iva:Isova_1264"/>
<evidence type="ECO:0000313" key="4">
    <source>
        <dbReference type="Proteomes" id="UP000009236"/>
    </source>
</evidence>
<keyword evidence="1" id="KW-0472">Membrane</keyword>
<dbReference type="EMBL" id="CP002810">
    <property type="protein sequence ID" value="AEG44033.1"/>
    <property type="molecule type" value="Genomic_DNA"/>
</dbReference>
<dbReference type="Pfam" id="PF01476">
    <property type="entry name" value="LysM"/>
    <property type="match status" value="1"/>
</dbReference>
<dbReference type="InterPro" id="IPR036779">
    <property type="entry name" value="LysM_dom_sf"/>
</dbReference>
<dbReference type="InterPro" id="IPR018392">
    <property type="entry name" value="LysM"/>
</dbReference>
<name>F6FSG6_ISOV2</name>